<dbReference type="Pfam" id="PF02875">
    <property type="entry name" value="Mur_ligase_C"/>
    <property type="match status" value="1"/>
</dbReference>
<evidence type="ECO:0000256" key="6">
    <source>
        <dbReference type="ARBA" id="ARBA00022960"/>
    </source>
</evidence>
<evidence type="ECO:0000256" key="1">
    <source>
        <dbReference type="ARBA" id="ARBA00022490"/>
    </source>
</evidence>
<keyword evidence="8 10" id="KW-0131">Cell cycle</keyword>
<comment type="catalytic activity">
    <reaction evidence="10 11">
        <text>D-alanyl-D-alanine + UDP-N-acetyl-alpha-D-muramoyl-L-alanyl-gamma-D-glutamyl-meso-2,6-diaminopimelate + ATP = UDP-N-acetyl-alpha-D-muramoyl-L-alanyl-gamma-D-glutamyl-meso-2,6-diaminopimeloyl-D-alanyl-D-alanine + ADP + phosphate + H(+)</text>
        <dbReference type="Rhea" id="RHEA:28374"/>
        <dbReference type="ChEBI" id="CHEBI:15378"/>
        <dbReference type="ChEBI" id="CHEBI:30616"/>
        <dbReference type="ChEBI" id="CHEBI:43474"/>
        <dbReference type="ChEBI" id="CHEBI:57822"/>
        <dbReference type="ChEBI" id="CHEBI:61386"/>
        <dbReference type="ChEBI" id="CHEBI:83905"/>
        <dbReference type="ChEBI" id="CHEBI:456216"/>
        <dbReference type="EC" id="6.3.2.10"/>
    </reaction>
</comment>
<dbReference type="Gene3D" id="3.40.1190.10">
    <property type="entry name" value="Mur-like, catalytic domain"/>
    <property type="match status" value="1"/>
</dbReference>
<dbReference type="Pfam" id="PF01225">
    <property type="entry name" value="Mur_ligase"/>
    <property type="match status" value="1"/>
</dbReference>
<dbReference type="InterPro" id="IPR036565">
    <property type="entry name" value="Mur-like_cat_sf"/>
</dbReference>
<dbReference type="PANTHER" id="PTHR43024">
    <property type="entry name" value="UDP-N-ACETYLMURAMOYL-TRIPEPTIDE--D-ALANYL-D-ALANINE LIGASE"/>
    <property type="match status" value="1"/>
</dbReference>
<dbReference type="EMBL" id="NBZD01000002">
    <property type="protein sequence ID" value="PNH18795.1"/>
    <property type="molecule type" value="Genomic_DNA"/>
</dbReference>
<dbReference type="GO" id="GO:0071555">
    <property type="term" value="P:cell wall organization"/>
    <property type="evidence" value="ECO:0007669"/>
    <property type="project" value="UniProtKB-KW"/>
</dbReference>
<dbReference type="InterPro" id="IPR005863">
    <property type="entry name" value="UDP-N-AcMur_synth"/>
</dbReference>
<organism evidence="16 17">
    <name type="scientific">Mageeibacillus indolicus</name>
    <dbReference type="NCBI Taxonomy" id="884684"/>
    <lineage>
        <taxon>Bacteria</taxon>
        <taxon>Bacillati</taxon>
        <taxon>Bacillota</taxon>
        <taxon>Clostridia</taxon>
        <taxon>Eubacteriales</taxon>
        <taxon>Oscillospiraceae</taxon>
        <taxon>Mageeibacillus</taxon>
    </lineage>
</organism>
<keyword evidence="9 10" id="KW-0961">Cell wall biogenesis/degradation</keyword>
<dbReference type="Proteomes" id="UP000236394">
    <property type="component" value="Unassembled WGS sequence"/>
</dbReference>
<comment type="subcellular location">
    <subcellularLocation>
        <location evidence="10 11">Cytoplasm</location>
    </subcellularLocation>
</comment>
<keyword evidence="7 10" id="KW-0573">Peptidoglycan synthesis</keyword>
<evidence type="ECO:0000256" key="11">
    <source>
        <dbReference type="RuleBase" id="RU004136"/>
    </source>
</evidence>
<evidence type="ECO:0000256" key="3">
    <source>
        <dbReference type="ARBA" id="ARBA00022618"/>
    </source>
</evidence>
<keyword evidence="2 10" id="KW-0436">Ligase</keyword>
<dbReference type="SUPFAM" id="SSF53623">
    <property type="entry name" value="MurD-like peptide ligases, catalytic domain"/>
    <property type="match status" value="1"/>
</dbReference>
<dbReference type="UniPathway" id="UPA00219"/>
<dbReference type="GO" id="GO:0008766">
    <property type="term" value="F:UDP-N-acetylmuramoylalanyl-D-glutamyl-2,6-diaminopimelate-D-alanyl-D-alanine ligase activity"/>
    <property type="evidence" value="ECO:0007669"/>
    <property type="project" value="RHEA"/>
</dbReference>
<gene>
    <name evidence="10" type="primary">murF</name>
    <name evidence="16" type="ORF">B7R76_04380</name>
</gene>
<dbReference type="SUPFAM" id="SSF63418">
    <property type="entry name" value="MurE/MurF N-terminal domain"/>
    <property type="match status" value="1"/>
</dbReference>
<dbReference type="Gene3D" id="3.90.190.20">
    <property type="entry name" value="Mur ligase, C-terminal domain"/>
    <property type="match status" value="1"/>
</dbReference>
<accession>A0A2J8B228</accession>
<dbReference type="GO" id="GO:0009252">
    <property type="term" value="P:peptidoglycan biosynthetic process"/>
    <property type="evidence" value="ECO:0007669"/>
    <property type="project" value="UniProtKB-UniRule"/>
</dbReference>
<evidence type="ECO:0000259" key="14">
    <source>
        <dbReference type="Pfam" id="PF02875"/>
    </source>
</evidence>
<evidence type="ECO:0000259" key="15">
    <source>
        <dbReference type="Pfam" id="PF08245"/>
    </source>
</evidence>
<dbReference type="GO" id="GO:0047480">
    <property type="term" value="F:UDP-N-acetylmuramoyl-tripeptide-D-alanyl-D-alanine ligase activity"/>
    <property type="evidence" value="ECO:0007669"/>
    <property type="project" value="UniProtKB-UniRule"/>
</dbReference>
<dbReference type="PANTHER" id="PTHR43024:SF1">
    <property type="entry name" value="UDP-N-ACETYLMURAMOYL-TRIPEPTIDE--D-ALANYL-D-ALANINE LIGASE"/>
    <property type="match status" value="1"/>
</dbReference>
<comment type="function">
    <text evidence="10 11">Involved in cell wall formation. Catalyzes the final step in the synthesis of UDP-N-acetylmuramoyl-pentapeptide, the precursor of murein.</text>
</comment>
<keyword evidence="1 10" id="KW-0963">Cytoplasm</keyword>
<name>A0A2J8B228_9FIRM</name>
<dbReference type="EC" id="6.3.2.10" evidence="10 11"/>
<feature type="region of interest" description="Disordered" evidence="12">
    <location>
        <begin position="447"/>
        <end position="473"/>
    </location>
</feature>
<sequence>MDPIRLKELITATSGQLFFSADSAMRKEAMNYVLLGTSTDSRTIKRGEAFFALKGENFDGHAFVERAVRAGAVALVVSDLKCAELWQAELPTILVEDTLTALQKLAAYYRQNYLHTLVAITGSVGKTSTREMIAAALRPTLAVSCTGENLNNEIGVPQTVLKVRSACDVAVVEMGMDHAGDLTKLSRLAQPDIAVITNIGYCHIEQLGSQMAIMRAKAEIINGLKADGVLLLNADDPFLRQLAAEQKGKIKQAFVALNTCPPDLPGDCLVATDVKIEVDGCASFIIKLQQAPDLEKYGTMEAFVDSNRLPRIKLPVPGEHHVINALFGLATAHLLHQPLTLAANGLRDFSVIGNRQRIMNADGVVLINDTYNAAPESIRAGVKTLCFLAHSEKRRAIAVLGGIAELGNMADRLHYELGRYLATADLAEIWLCGPYAAAVAQGIADGDQAGDQADSQAGGKGDRSPGASGTEPAVDLASESVALTATNYTSESRARAEATIKPPVKVHVFADRDSLTAELLPTIQDRDIILIKGSHSFAMEKVCDAIISKRLAE</sequence>
<dbReference type="InterPro" id="IPR036615">
    <property type="entry name" value="Mur_ligase_C_dom_sf"/>
</dbReference>
<dbReference type="Gene3D" id="3.40.1390.10">
    <property type="entry name" value="MurE/MurF, N-terminal domain"/>
    <property type="match status" value="1"/>
</dbReference>
<dbReference type="GO" id="GO:0051301">
    <property type="term" value="P:cell division"/>
    <property type="evidence" value="ECO:0007669"/>
    <property type="project" value="UniProtKB-KW"/>
</dbReference>
<dbReference type="RefSeq" id="WP_102892470.1">
    <property type="nucleotide sequence ID" value="NZ_NBZD01000002.1"/>
</dbReference>
<comment type="caution">
    <text evidence="16">The sequence shown here is derived from an EMBL/GenBank/DDBJ whole genome shotgun (WGS) entry which is preliminary data.</text>
</comment>
<keyword evidence="3 10" id="KW-0132">Cell division</keyword>
<evidence type="ECO:0000259" key="13">
    <source>
        <dbReference type="Pfam" id="PF01225"/>
    </source>
</evidence>
<dbReference type="InterPro" id="IPR000713">
    <property type="entry name" value="Mur_ligase_N"/>
</dbReference>
<reference evidence="17" key="1">
    <citation type="submission" date="2017-04" db="EMBL/GenBank/DDBJ databases">
        <authorList>
            <person name="Bumgarner R.E."/>
            <person name="Fredricks D.N."/>
            <person name="Srinivasan S."/>
        </authorList>
    </citation>
    <scope>NUCLEOTIDE SEQUENCE [LARGE SCALE GENOMIC DNA]</scope>
    <source>
        <strain evidence="17">KA00405</strain>
    </source>
</reference>
<dbReference type="Pfam" id="PF08245">
    <property type="entry name" value="Mur_ligase_M"/>
    <property type="match status" value="1"/>
</dbReference>
<comment type="pathway">
    <text evidence="10 11">Cell wall biogenesis; peptidoglycan biosynthesis.</text>
</comment>
<dbReference type="GO" id="GO:0008360">
    <property type="term" value="P:regulation of cell shape"/>
    <property type="evidence" value="ECO:0007669"/>
    <property type="project" value="UniProtKB-KW"/>
</dbReference>
<evidence type="ECO:0000256" key="2">
    <source>
        <dbReference type="ARBA" id="ARBA00022598"/>
    </source>
</evidence>
<dbReference type="HAMAP" id="MF_02019">
    <property type="entry name" value="MurF"/>
    <property type="match status" value="1"/>
</dbReference>
<evidence type="ECO:0000256" key="8">
    <source>
        <dbReference type="ARBA" id="ARBA00023306"/>
    </source>
</evidence>
<feature type="binding site" evidence="10">
    <location>
        <begin position="122"/>
        <end position="128"/>
    </location>
    <ligand>
        <name>ATP</name>
        <dbReference type="ChEBI" id="CHEBI:30616"/>
    </ligand>
</feature>
<dbReference type="InterPro" id="IPR013221">
    <property type="entry name" value="Mur_ligase_cen"/>
</dbReference>
<evidence type="ECO:0000256" key="12">
    <source>
        <dbReference type="SAM" id="MobiDB-lite"/>
    </source>
</evidence>
<evidence type="ECO:0000256" key="4">
    <source>
        <dbReference type="ARBA" id="ARBA00022741"/>
    </source>
</evidence>
<feature type="domain" description="Mur ligase central" evidence="15">
    <location>
        <begin position="120"/>
        <end position="331"/>
    </location>
</feature>
<keyword evidence="6 10" id="KW-0133">Cell shape</keyword>
<proteinExistence type="inferred from homology"/>
<evidence type="ECO:0000256" key="9">
    <source>
        <dbReference type="ARBA" id="ARBA00023316"/>
    </source>
</evidence>
<dbReference type="InterPro" id="IPR004101">
    <property type="entry name" value="Mur_ligase_C"/>
</dbReference>
<dbReference type="SUPFAM" id="SSF53244">
    <property type="entry name" value="MurD-like peptide ligases, peptide-binding domain"/>
    <property type="match status" value="2"/>
</dbReference>
<dbReference type="AlphaFoldDB" id="A0A2J8B228"/>
<dbReference type="NCBIfam" id="TIGR01143">
    <property type="entry name" value="murF"/>
    <property type="match status" value="1"/>
</dbReference>
<dbReference type="InterPro" id="IPR035911">
    <property type="entry name" value="MurE/MurF_N"/>
</dbReference>
<evidence type="ECO:0000313" key="16">
    <source>
        <dbReference type="EMBL" id="PNH18795.1"/>
    </source>
</evidence>
<evidence type="ECO:0000256" key="7">
    <source>
        <dbReference type="ARBA" id="ARBA00022984"/>
    </source>
</evidence>
<keyword evidence="4 10" id="KW-0547">Nucleotide-binding</keyword>
<evidence type="ECO:0000313" key="17">
    <source>
        <dbReference type="Proteomes" id="UP000236394"/>
    </source>
</evidence>
<comment type="similarity">
    <text evidence="10">Belongs to the MurCDEF family. MurF subfamily.</text>
</comment>
<dbReference type="InterPro" id="IPR051046">
    <property type="entry name" value="MurCDEF_CellWall_CoF430Synth"/>
</dbReference>
<dbReference type="GO" id="GO:0005737">
    <property type="term" value="C:cytoplasm"/>
    <property type="evidence" value="ECO:0007669"/>
    <property type="project" value="UniProtKB-SubCell"/>
</dbReference>
<feature type="compositionally biased region" description="Low complexity" evidence="12">
    <location>
        <begin position="447"/>
        <end position="457"/>
    </location>
</feature>
<evidence type="ECO:0000256" key="5">
    <source>
        <dbReference type="ARBA" id="ARBA00022840"/>
    </source>
</evidence>
<dbReference type="GO" id="GO:0005524">
    <property type="term" value="F:ATP binding"/>
    <property type="evidence" value="ECO:0007669"/>
    <property type="project" value="UniProtKB-UniRule"/>
</dbReference>
<evidence type="ECO:0000256" key="10">
    <source>
        <dbReference type="HAMAP-Rule" id="MF_02019"/>
    </source>
</evidence>
<feature type="domain" description="Mur ligase N-terminal catalytic" evidence="13">
    <location>
        <begin position="38"/>
        <end position="109"/>
    </location>
</feature>
<protein>
    <recommendedName>
        <fullName evidence="10 11">UDP-N-acetylmuramoyl-tripeptide--D-alanyl-D-alanine ligase</fullName>
        <ecNumber evidence="10 11">6.3.2.10</ecNumber>
    </recommendedName>
    <alternativeName>
        <fullName evidence="10">D-alanyl-D-alanine-adding enzyme</fullName>
    </alternativeName>
</protein>
<feature type="domain" description="Mur ligase C-terminal" evidence="14">
    <location>
        <begin position="357"/>
        <end position="444"/>
    </location>
</feature>
<keyword evidence="5 10" id="KW-0067">ATP-binding</keyword>